<protein>
    <submittedName>
        <fullName evidence="1">Uncharacterized protein</fullName>
    </submittedName>
</protein>
<reference evidence="1 2" key="1">
    <citation type="submission" date="2019-01" db="EMBL/GenBank/DDBJ databases">
        <title>Sequencing of cultivated peanut Arachis hypogaea provides insights into genome evolution and oil improvement.</title>
        <authorList>
            <person name="Chen X."/>
        </authorList>
    </citation>
    <scope>NUCLEOTIDE SEQUENCE [LARGE SCALE GENOMIC DNA]</scope>
    <source>
        <strain evidence="2">cv. Fuhuasheng</strain>
        <tissue evidence="1">Leaves</tissue>
    </source>
</reference>
<sequence length="87" mass="10479">MLSFQSTLFRRTILRSDFFKSKALQLEEGGTIHVIYRDACFVLELLQDDREFLDIIKEVSLWDTRSYVRRLFIILLIFNNISRLEYV</sequence>
<evidence type="ECO:0000313" key="1">
    <source>
        <dbReference type="EMBL" id="RYR68115.1"/>
    </source>
</evidence>
<accession>A0A445DY39</accession>
<organism evidence="1 2">
    <name type="scientific">Arachis hypogaea</name>
    <name type="common">Peanut</name>
    <dbReference type="NCBI Taxonomy" id="3818"/>
    <lineage>
        <taxon>Eukaryota</taxon>
        <taxon>Viridiplantae</taxon>
        <taxon>Streptophyta</taxon>
        <taxon>Embryophyta</taxon>
        <taxon>Tracheophyta</taxon>
        <taxon>Spermatophyta</taxon>
        <taxon>Magnoliopsida</taxon>
        <taxon>eudicotyledons</taxon>
        <taxon>Gunneridae</taxon>
        <taxon>Pentapetalae</taxon>
        <taxon>rosids</taxon>
        <taxon>fabids</taxon>
        <taxon>Fabales</taxon>
        <taxon>Fabaceae</taxon>
        <taxon>Papilionoideae</taxon>
        <taxon>50 kb inversion clade</taxon>
        <taxon>dalbergioids sensu lato</taxon>
        <taxon>Dalbergieae</taxon>
        <taxon>Pterocarpus clade</taxon>
        <taxon>Arachis</taxon>
    </lineage>
</organism>
<comment type="caution">
    <text evidence="1">The sequence shown here is derived from an EMBL/GenBank/DDBJ whole genome shotgun (WGS) entry which is preliminary data.</text>
</comment>
<dbReference type="EMBL" id="SDMP01000003">
    <property type="protein sequence ID" value="RYR68115.1"/>
    <property type="molecule type" value="Genomic_DNA"/>
</dbReference>
<name>A0A445DY39_ARAHY</name>
<gene>
    <name evidence="1" type="ORF">Ahy_A03g014585</name>
</gene>
<proteinExistence type="predicted"/>
<evidence type="ECO:0000313" key="2">
    <source>
        <dbReference type="Proteomes" id="UP000289738"/>
    </source>
</evidence>
<dbReference type="Proteomes" id="UP000289738">
    <property type="component" value="Chromosome A03"/>
</dbReference>
<keyword evidence="2" id="KW-1185">Reference proteome</keyword>
<dbReference type="AlphaFoldDB" id="A0A445DY39"/>